<dbReference type="Proteomes" id="UP000075903">
    <property type="component" value="Unassembled WGS sequence"/>
</dbReference>
<accession>A0A182UM36</accession>
<organism evidence="12 13">
    <name type="scientific">Anopheles merus</name>
    <name type="common">Mosquito</name>
    <dbReference type="NCBI Taxonomy" id="30066"/>
    <lineage>
        <taxon>Eukaryota</taxon>
        <taxon>Metazoa</taxon>
        <taxon>Ecdysozoa</taxon>
        <taxon>Arthropoda</taxon>
        <taxon>Hexapoda</taxon>
        <taxon>Insecta</taxon>
        <taxon>Pterygota</taxon>
        <taxon>Neoptera</taxon>
        <taxon>Endopterygota</taxon>
        <taxon>Diptera</taxon>
        <taxon>Nematocera</taxon>
        <taxon>Culicoidea</taxon>
        <taxon>Culicidae</taxon>
        <taxon>Anophelinae</taxon>
        <taxon>Anopheles</taxon>
    </lineage>
</organism>
<keyword evidence="2" id="KW-0732">Signal</keyword>
<dbReference type="VEuPathDB" id="VectorBase:AMEM21_002676"/>
<dbReference type="InterPro" id="IPR008733">
    <property type="entry name" value="PEX11"/>
</dbReference>
<keyword evidence="4" id="KW-0442">Lipid degradation</keyword>
<dbReference type="AlphaFoldDB" id="A0A182UM36"/>
<dbReference type="STRING" id="30066.A0A182UM36"/>
<dbReference type="GO" id="GO:0016787">
    <property type="term" value="F:hydrolase activity"/>
    <property type="evidence" value="ECO:0007669"/>
    <property type="project" value="UniProtKB-KW"/>
</dbReference>
<reference evidence="12" key="1">
    <citation type="submission" date="2020-05" db="UniProtKB">
        <authorList>
            <consortium name="EnsemblMetazoa"/>
        </authorList>
    </citation>
    <scope>IDENTIFICATION</scope>
    <source>
        <strain evidence="12">MAF</strain>
    </source>
</reference>
<evidence type="ECO:0000256" key="3">
    <source>
        <dbReference type="ARBA" id="ARBA00022801"/>
    </source>
</evidence>
<sequence length="551" mass="62272">IELINKYGYRGQAYTVTTADGYKLGVHRITRKQGPDPDRLPVLLVHGLLGSSSDWLVIGPEDALAYQLAKAGYDVWLINTRGNRYSRQHVQLSPSDAAFWNFTWHEKGIYDLPAVIDYMLNDTKHPAGQIYYIGYSEGTTAYFVMTSSLPAYNRKIRLAHALAPSVLLDSVRSPVLNSLVDNAQVIMPLAFTTNLVELLRWSEQQSGMLQTMCPPESKRNPCVVLFDNLFGPNPESLDTNAIQSLVGHCPSGAAVKEVYHYHQVIQNGIFRPYQESAVDRIVAPYNLSASDVPVHIYYGMNDWIIHPKNVRKFTAALPNIRELRAVGVYRSDYVRHKMSKMLNEICDMLDGYTGRDKIIRTLCYTTKLASGLYAQSDPGRAKKLAIFSSKMSQTRATLRLFDDLPMLAYSLSYGCGSKEPDRWMGLIGFVTNLIDHAYYPVDKICWLIEHNLLNVENPTRWDTINSMLWVASIYLNLMNQAFRMLLIKQRMEAISILRLSLDLVHAGSTLPKGMLWGGRFQTWHVGLIGSISSLLGLYQYVAKKRIVKQSS</sequence>
<keyword evidence="3" id="KW-0378">Hydrolase</keyword>
<evidence type="ECO:0000256" key="6">
    <source>
        <dbReference type="ARBA" id="ARBA00023136"/>
    </source>
</evidence>
<keyword evidence="13" id="KW-1185">Reference proteome</keyword>
<name>A0A182UM36_ANOME</name>
<keyword evidence="10" id="KW-0812">Transmembrane</keyword>
<evidence type="ECO:0000313" key="12">
    <source>
        <dbReference type="EnsemblMetazoa" id="AMEM000216-PA"/>
    </source>
</evidence>
<evidence type="ECO:0000256" key="4">
    <source>
        <dbReference type="ARBA" id="ARBA00022963"/>
    </source>
</evidence>
<dbReference type="FunFam" id="3.40.50.1820:FF:000057">
    <property type="entry name" value="Lipase"/>
    <property type="match status" value="1"/>
</dbReference>
<dbReference type="GO" id="GO:0005778">
    <property type="term" value="C:peroxisomal membrane"/>
    <property type="evidence" value="ECO:0007669"/>
    <property type="project" value="UniProtKB-SubCell"/>
</dbReference>
<keyword evidence="10" id="KW-1133">Transmembrane helix</keyword>
<dbReference type="PANTHER" id="PTHR11005">
    <property type="entry name" value="LYSOSOMAL ACID LIPASE-RELATED"/>
    <property type="match status" value="1"/>
</dbReference>
<feature type="domain" description="Partial AB-hydrolase lipase" evidence="11">
    <location>
        <begin position="2"/>
        <end position="57"/>
    </location>
</feature>
<dbReference type="InterPro" id="IPR029058">
    <property type="entry name" value="AB_hydrolase_fold"/>
</dbReference>
<dbReference type="GO" id="GO:0016042">
    <property type="term" value="P:lipid catabolic process"/>
    <property type="evidence" value="ECO:0007669"/>
    <property type="project" value="UniProtKB-KW"/>
</dbReference>
<dbReference type="VEuPathDB" id="VectorBase:AMEM000216"/>
<keyword evidence="6 10" id="KW-0472">Membrane</keyword>
<dbReference type="SUPFAM" id="SSF53474">
    <property type="entry name" value="alpha/beta-Hydrolases"/>
    <property type="match status" value="1"/>
</dbReference>
<dbReference type="Pfam" id="PF05648">
    <property type="entry name" value="PEX11"/>
    <property type="match status" value="1"/>
</dbReference>
<evidence type="ECO:0000256" key="9">
    <source>
        <dbReference type="ARBA" id="ARBA00046271"/>
    </source>
</evidence>
<comment type="subcellular location">
    <subcellularLocation>
        <location evidence="9">Peroxisome membrane</location>
    </subcellularLocation>
</comment>
<evidence type="ECO:0000256" key="7">
    <source>
        <dbReference type="ARBA" id="ARBA00023140"/>
    </source>
</evidence>
<dbReference type="VEuPathDB" id="VectorBase:AMEM21_004325"/>
<dbReference type="Gene3D" id="3.40.50.1820">
    <property type="entry name" value="alpha/beta hydrolase"/>
    <property type="match status" value="1"/>
</dbReference>
<keyword evidence="8" id="KW-0325">Glycoprotein</keyword>
<evidence type="ECO:0000313" key="13">
    <source>
        <dbReference type="Proteomes" id="UP000075903"/>
    </source>
</evidence>
<evidence type="ECO:0000256" key="8">
    <source>
        <dbReference type="ARBA" id="ARBA00023180"/>
    </source>
</evidence>
<feature type="transmembrane region" description="Helical" evidence="10">
    <location>
        <begin position="522"/>
        <end position="541"/>
    </location>
</feature>
<dbReference type="EnsemblMetazoa" id="AMEM000216-RA">
    <property type="protein sequence ID" value="AMEM000216-PA"/>
    <property type="gene ID" value="AMEM000216"/>
</dbReference>
<evidence type="ECO:0000256" key="10">
    <source>
        <dbReference type="SAM" id="Phobius"/>
    </source>
</evidence>
<evidence type="ECO:0000259" key="11">
    <source>
        <dbReference type="Pfam" id="PF04083"/>
    </source>
</evidence>
<dbReference type="GO" id="GO:0016559">
    <property type="term" value="P:peroxisome fission"/>
    <property type="evidence" value="ECO:0007669"/>
    <property type="project" value="InterPro"/>
</dbReference>
<dbReference type="Pfam" id="PF04083">
    <property type="entry name" value="Abhydro_lipase"/>
    <property type="match status" value="1"/>
</dbReference>
<dbReference type="InterPro" id="IPR006693">
    <property type="entry name" value="AB_hydrolase_lipase"/>
</dbReference>
<keyword evidence="5" id="KW-0443">Lipid metabolism</keyword>
<evidence type="ECO:0000256" key="1">
    <source>
        <dbReference type="ARBA" id="ARBA00010701"/>
    </source>
</evidence>
<evidence type="ECO:0000256" key="5">
    <source>
        <dbReference type="ARBA" id="ARBA00023098"/>
    </source>
</evidence>
<comment type="similarity">
    <text evidence="1">Belongs to the AB hydrolase superfamily. Lipase family.</text>
</comment>
<protein>
    <recommendedName>
        <fullName evidence="11">Partial AB-hydrolase lipase domain-containing protein</fullName>
    </recommendedName>
</protein>
<proteinExistence type="inferred from homology"/>
<evidence type="ECO:0000256" key="2">
    <source>
        <dbReference type="ARBA" id="ARBA00022729"/>
    </source>
</evidence>
<keyword evidence="7" id="KW-0576">Peroxisome</keyword>